<evidence type="ECO:0000256" key="9">
    <source>
        <dbReference type="ARBA" id="ARBA00023251"/>
    </source>
</evidence>
<dbReference type="GO" id="GO:0015297">
    <property type="term" value="F:antiporter activity"/>
    <property type="evidence" value="ECO:0007669"/>
    <property type="project" value="InterPro"/>
</dbReference>
<keyword evidence="8 10" id="KW-0472">Membrane</keyword>
<sequence length="443" mass="49312">MKFRSIDLEKDSISRLFFNFSFPAVMGMLISAFYVIVDGIFIGRGIGGDGLAAINLAYPIITLTIALSLMFGTGGATVISIKQGEGNLKEVNRYFSHMIILNVISYILICSLTLIFQDKIIFLLGSSEKLFYLTKAYLIPGVIFSIFFMLSISLNAVVRNNNSPNFAMASMGIGAIVNIVLDALFIIKFKWGMYGAAYATGIAQMASALFLLSYFFRKDCNIKFIKETLNLQIIKRICSNGFSSFILEFAVAIITILFNSTLMILTGEIGVAAFSIIAYIFYVFRMIFNGLAQGIQPIISYNFGAKHRDRIKATLILGHKISLIVALSILFFVYFERNFIIEFFNGDIELIKLASRGLLIYSSAVIFLGANFINISYLQSMEKSTFANILSFGRSFVFIIIGIFTLPDFIGIDGVWLSLPFADFMTFITGAAVTLKKKNRKIL</sequence>
<comment type="caution">
    <text evidence="11">The sequence shown here is derived from an EMBL/GenBank/DDBJ whole genome shotgun (WGS) entry which is preliminary data.</text>
</comment>
<dbReference type="InterPro" id="IPR051327">
    <property type="entry name" value="MATE_MepA_subfamily"/>
</dbReference>
<evidence type="ECO:0000256" key="6">
    <source>
        <dbReference type="ARBA" id="ARBA00022692"/>
    </source>
</evidence>
<name>U7VAM0_9FUSO</name>
<feature type="transmembrane region" description="Helical" evidence="10">
    <location>
        <begin position="16"/>
        <end position="36"/>
    </location>
</feature>
<feature type="transmembrane region" description="Helical" evidence="10">
    <location>
        <begin position="237"/>
        <end position="258"/>
    </location>
</feature>
<proteinExistence type="inferred from homology"/>
<organism evidence="11 12">
    <name type="scientific">Cetobacterium somerae ATCC BAA-474</name>
    <dbReference type="NCBI Taxonomy" id="1319815"/>
    <lineage>
        <taxon>Bacteria</taxon>
        <taxon>Fusobacteriati</taxon>
        <taxon>Fusobacteriota</taxon>
        <taxon>Fusobacteriia</taxon>
        <taxon>Fusobacteriales</taxon>
        <taxon>Fusobacteriaceae</taxon>
        <taxon>Cetobacterium</taxon>
    </lineage>
</organism>
<dbReference type="PATRIC" id="fig|1319815.3.peg.1476"/>
<dbReference type="eggNOG" id="COG0534">
    <property type="taxonomic scope" value="Bacteria"/>
</dbReference>
<dbReference type="RefSeq" id="WP_023051069.1">
    <property type="nucleotide sequence ID" value="NZ_CP173062.2"/>
</dbReference>
<feature type="transmembrane region" description="Helical" evidence="10">
    <location>
        <begin position="99"/>
        <end position="117"/>
    </location>
</feature>
<dbReference type="InterPro" id="IPR002528">
    <property type="entry name" value="MATE_fam"/>
</dbReference>
<feature type="transmembrane region" description="Helical" evidence="10">
    <location>
        <begin position="358"/>
        <end position="377"/>
    </location>
</feature>
<feature type="transmembrane region" description="Helical" evidence="10">
    <location>
        <begin position="165"/>
        <end position="187"/>
    </location>
</feature>
<evidence type="ECO:0000313" key="12">
    <source>
        <dbReference type="Proteomes" id="UP000017081"/>
    </source>
</evidence>
<dbReference type="CDD" id="cd13143">
    <property type="entry name" value="MATE_MepA_like"/>
    <property type="match status" value="1"/>
</dbReference>
<dbReference type="PANTHER" id="PTHR43823">
    <property type="entry name" value="SPORULATION PROTEIN YKVU"/>
    <property type="match status" value="1"/>
</dbReference>
<keyword evidence="12" id="KW-1185">Reference proteome</keyword>
<feature type="transmembrane region" description="Helical" evidence="10">
    <location>
        <begin position="389"/>
        <end position="410"/>
    </location>
</feature>
<feature type="transmembrane region" description="Helical" evidence="10">
    <location>
        <begin position="137"/>
        <end position="158"/>
    </location>
</feature>
<keyword evidence="7 10" id="KW-1133">Transmembrane helix</keyword>
<feature type="transmembrane region" description="Helical" evidence="10">
    <location>
        <begin position="416"/>
        <end position="435"/>
    </location>
</feature>
<dbReference type="InterPro" id="IPR048279">
    <property type="entry name" value="MdtK-like"/>
</dbReference>
<dbReference type="EMBL" id="AXZF01000055">
    <property type="protein sequence ID" value="ERT68571.1"/>
    <property type="molecule type" value="Genomic_DNA"/>
</dbReference>
<evidence type="ECO:0000256" key="10">
    <source>
        <dbReference type="SAM" id="Phobius"/>
    </source>
</evidence>
<reference evidence="11 12" key="1">
    <citation type="submission" date="2013-08" db="EMBL/GenBank/DDBJ databases">
        <authorList>
            <person name="Weinstock G."/>
            <person name="Sodergren E."/>
            <person name="Wylie T."/>
            <person name="Fulton L."/>
            <person name="Fulton R."/>
            <person name="Fronick C."/>
            <person name="O'Laughlin M."/>
            <person name="Godfrey J."/>
            <person name="Miner T."/>
            <person name="Herter B."/>
            <person name="Appelbaum E."/>
            <person name="Cordes M."/>
            <person name="Lek S."/>
            <person name="Wollam A."/>
            <person name="Pepin K.H."/>
            <person name="Palsikar V.B."/>
            <person name="Mitreva M."/>
            <person name="Wilson R.K."/>
        </authorList>
    </citation>
    <scope>NUCLEOTIDE SEQUENCE [LARGE SCALE GENOMIC DNA]</scope>
    <source>
        <strain evidence="11 12">ATCC BAA-474</strain>
    </source>
</reference>
<comment type="subcellular location">
    <subcellularLocation>
        <location evidence="1">Cell membrane</location>
        <topology evidence="1">Multi-pass membrane protein</topology>
    </subcellularLocation>
</comment>
<keyword evidence="5" id="KW-1003">Cell membrane</keyword>
<dbReference type="Pfam" id="PF01554">
    <property type="entry name" value="MatE"/>
    <property type="match status" value="2"/>
</dbReference>
<keyword evidence="6 10" id="KW-0812">Transmembrane</keyword>
<dbReference type="AlphaFoldDB" id="U7VAM0"/>
<evidence type="ECO:0000256" key="1">
    <source>
        <dbReference type="ARBA" id="ARBA00004651"/>
    </source>
</evidence>
<evidence type="ECO:0000313" key="11">
    <source>
        <dbReference type="EMBL" id="ERT68571.1"/>
    </source>
</evidence>
<dbReference type="NCBIfam" id="TIGR00797">
    <property type="entry name" value="matE"/>
    <property type="match status" value="1"/>
</dbReference>
<protein>
    <recommendedName>
        <fullName evidence="3">Multidrug export protein MepA</fullName>
    </recommendedName>
</protein>
<evidence type="ECO:0000256" key="2">
    <source>
        <dbReference type="ARBA" id="ARBA00008417"/>
    </source>
</evidence>
<dbReference type="GO" id="GO:0042910">
    <property type="term" value="F:xenobiotic transmembrane transporter activity"/>
    <property type="evidence" value="ECO:0007669"/>
    <property type="project" value="InterPro"/>
</dbReference>
<dbReference type="HOGENOM" id="CLU_012893_0_2_0"/>
<gene>
    <name evidence="11" type="ORF">HMPREF0202_01531</name>
</gene>
<feature type="transmembrane region" description="Helical" evidence="10">
    <location>
        <begin position="193"/>
        <end position="216"/>
    </location>
</feature>
<evidence type="ECO:0000256" key="4">
    <source>
        <dbReference type="ARBA" id="ARBA00022448"/>
    </source>
</evidence>
<evidence type="ECO:0000256" key="3">
    <source>
        <dbReference type="ARBA" id="ARBA00022106"/>
    </source>
</evidence>
<feature type="transmembrane region" description="Helical" evidence="10">
    <location>
        <begin position="264"/>
        <end position="284"/>
    </location>
</feature>
<dbReference type="PIRSF" id="PIRSF006603">
    <property type="entry name" value="DinF"/>
    <property type="match status" value="1"/>
</dbReference>
<evidence type="ECO:0000256" key="8">
    <source>
        <dbReference type="ARBA" id="ARBA00023136"/>
    </source>
</evidence>
<dbReference type="InterPro" id="IPR045070">
    <property type="entry name" value="MATE_MepA-like"/>
</dbReference>
<evidence type="ECO:0000256" key="7">
    <source>
        <dbReference type="ARBA" id="ARBA00022989"/>
    </source>
</evidence>
<feature type="transmembrane region" description="Helical" evidence="10">
    <location>
        <begin position="315"/>
        <end position="335"/>
    </location>
</feature>
<evidence type="ECO:0000256" key="5">
    <source>
        <dbReference type="ARBA" id="ARBA00022475"/>
    </source>
</evidence>
<dbReference type="PANTHER" id="PTHR43823:SF3">
    <property type="entry name" value="MULTIDRUG EXPORT PROTEIN MEPA"/>
    <property type="match status" value="1"/>
</dbReference>
<dbReference type="GO" id="GO:0005886">
    <property type="term" value="C:plasma membrane"/>
    <property type="evidence" value="ECO:0007669"/>
    <property type="project" value="UniProtKB-SubCell"/>
</dbReference>
<keyword evidence="4" id="KW-0813">Transport</keyword>
<dbReference type="STRING" id="1319815.HMPREF0202_01531"/>
<dbReference type="Proteomes" id="UP000017081">
    <property type="component" value="Unassembled WGS sequence"/>
</dbReference>
<keyword evidence="9" id="KW-0046">Antibiotic resistance</keyword>
<accession>U7VAM0</accession>
<dbReference type="GO" id="GO:0046677">
    <property type="term" value="P:response to antibiotic"/>
    <property type="evidence" value="ECO:0007669"/>
    <property type="project" value="UniProtKB-KW"/>
</dbReference>
<comment type="similarity">
    <text evidence="2">Belongs to the multi antimicrobial extrusion (MATE) (TC 2.A.66.1) family. MepA subfamily.</text>
</comment>
<feature type="transmembrane region" description="Helical" evidence="10">
    <location>
        <begin position="56"/>
        <end position="79"/>
    </location>
</feature>